<feature type="compositionally biased region" description="Basic and acidic residues" evidence="1">
    <location>
        <begin position="103"/>
        <end position="112"/>
    </location>
</feature>
<evidence type="ECO:0000313" key="3">
    <source>
        <dbReference type="Proteomes" id="UP000007148"/>
    </source>
</evidence>
<organism evidence="2 3">
    <name type="scientific">Serendipita indica (strain DSM 11827)</name>
    <name type="common">Root endophyte fungus</name>
    <name type="synonym">Piriformospora indica</name>
    <dbReference type="NCBI Taxonomy" id="1109443"/>
    <lineage>
        <taxon>Eukaryota</taxon>
        <taxon>Fungi</taxon>
        <taxon>Dikarya</taxon>
        <taxon>Basidiomycota</taxon>
        <taxon>Agaricomycotina</taxon>
        <taxon>Agaricomycetes</taxon>
        <taxon>Sebacinales</taxon>
        <taxon>Serendipitaceae</taxon>
        <taxon>Serendipita</taxon>
    </lineage>
</organism>
<sequence length="529" mass="58920">MKAQATQFSAPPAVISLILSHLYTHSPSFLHPLGEQGVGDLDLDIPSIQRYSLISREWKEQCQRLLFHNLDMGTMRRSPRLRAFLKSFPAATTAILPQTSDSSEAKEGERPPSPDATLIGHASSSHHGHGTLKERVNAYVTSRSLQTSPSGLALPTYVRILSLSIGHSYTTHIQATELADILSLFPFLYELRLSIEGNPPALPARALQQLEPNPSGGGTPPIEALRITLGPSLENPEILYQLLSVPWPIKFLSITQPNRLPVLPGQRHDDPKSIISKQVLDTLAPPTYKLLEYRTDAFPGWQALFEWVTLFAVQTINTLVVPPCPQSETLRLLAPQLQSLSLIYEPGVTQEVFEGMEDFPKMPELLELNLVNATLQKGSRIYQSIPMSVESFSMTLSARGRNNIRTILEICPTIPMRMEKVTVWAEPPNLASVRGTGHRGLMSGWESMVGEYRSMDGRLEVKKKIDDLPSMIPFTSIHTSRYDPWVSKRYMDRAVKDRPLPAPRTPPASAPQLLRMLFPCLFPSLASYS</sequence>
<evidence type="ECO:0000256" key="1">
    <source>
        <dbReference type="SAM" id="MobiDB-lite"/>
    </source>
</evidence>
<evidence type="ECO:0000313" key="2">
    <source>
        <dbReference type="EMBL" id="CCA66614.1"/>
    </source>
</evidence>
<comment type="caution">
    <text evidence="2">The sequence shown here is derived from an EMBL/GenBank/DDBJ whole genome shotgun (WGS) entry which is preliminary data.</text>
</comment>
<dbReference type="AlphaFoldDB" id="G4T5I7"/>
<dbReference type="HOGENOM" id="CLU_514938_0_0_1"/>
<gene>
    <name evidence="2" type="ORF">PIIN_00297</name>
</gene>
<dbReference type="OrthoDB" id="3252054at2759"/>
<accession>G4T5I7</accession>
<reference evidence="2 3" key="1">
    <citation type="journal article" date="2011" name="PLoS Pathog.">
        <title>Endophytic Life Strategies Decoded by Genome and Transcriptome Analyses of the Mutualistic Root Symbiont Piriformospora indica.</title>
        <authorList>
            <person name="Zuccaro A."/>
            <person name="Lahrmann U."/>
            <person name="Guldener U."/>
            <person name="Langen G."/>
            <person name="Pfiffi S."/>
            <person name="Biedenkopf D."/>
            <person name="Wong P."/>
            <person name="Samans B."/>
            <person name="Grimm C."/>
            <person name="Basiewicz M."/>
            <person name="Murat C."/>
            <person name="Martin F."/>
            <person name="Kogel K.H."/>
        </authorList>
    </citation>
    <scope>NUCLEOTIDE SEQUENCE [LARGE SCALE GENOMIC DNA]</scope>
    <source>
        <strain evidence="2 3">DSM 11827</strain>
    </source>
</reference>
<dbReference type="InParanoid" id="G4T5I7"/>
<keyword evidence="3" id="KW-1185">Reference proteome</keyword>
<name>G4T5I7_SERID</name>
<dbReference type="EMBL" id="CAFZ01000003">
    <property type="protein sequence ID" value="CCA66614.1"/>
    <property type="molecule type" value="Genomic_DNA"/>
</dbReference>
<dbReference type="Proteomes" id="UP000007148">
    <property type="component" value="Unassembled WGS sequence"/>
</dbReference>
<proteinExistence type="predicted"/>
<feature type="region of interest" description="Disordered" evidence="1">
    <location>
        <begin position="96"/>
        <end position="130"/>
    </location>
</feature>
<protein>
    <submittedName>
        <fullName evidence="2">Uncharacterized protein</fullName>
    </submittedName>
</protein>